<dbReference type="OrthoDB" id="409122at2759"/>
<organism evidence="1 2">
    <name type="scientific">Paxillus involutus ATCC 200175</name>
    <dbReference type="NCBI Taxonomy" id="664439"/>
    <lineage>
        <taxon>Eukaryota</taxon>
        <taxon>Fungi</taxon>
        <taxon>Dikarya</taxon>
        <taxon>Basidiomycota</taxon>
        <taxon>Agaricomycotina</taxon>
        <taxon>Agaricomycetes</taxon>
        <taxon>Agaricomycetidae</taxon>
        <taxon>Boletales</taxon>
        <taxon>Paxilineae</taxon>
        <taxon>Paxillaceae</taxon>
        <taxon>Paxillus</taxon>
    </lineage>
</organism>
<dbReference type="SUPFAM" id="SSF52743">
    <property type="entry name" value="Subtilisin-like"/>
    <property type="match status" value="1"/>
</dbReference>
<sequence>MFSSGGGGVGDGNSDPATQRCDANVGANRTVCLPEFSAACPYVTSVGGNIDNVPETAVSFSGGGFSNYVKTAVSKHLDSLAVDTYEGLYNPYGHGIPDVAAQAYDFLIICQGREAYVGSTSYLCFLYFNAQ</sequence>
<dbReference type="Gene3D" id="3.40.50.200">
    <property type="entry name" value="Peptidase S8/S53 domain"/>
    <property type="match status" value="1"/>
</dbReference>
<dbReference type="AlphaFoldDB" id="A0A0C9U0J5"/>
<gene>
    <name evidence="1" type="ORF">PAXINDRAFT_13829</name>
</gene>
<reference evidence="2" key="2">
    <citation type="submission" date="2015-01" db="EMBL/GenBank/DDBJ databases">
        <title>Evolutionary Origins and Diversification of the Mycorrhizal Mutualists.</title>
        <authorList>
            <consortium name="DOE Joint Genome Institute"/>
            <consortium name="Mycorrhizal Genomics Consortium"/>
            <person name="Kohler A."/>
            <person name="Kuo A."/>
            <person name="Nagy L.G."/>
            <person name="Floudas D."/>
            <person name="Copeland A."/>
            <person name="Barry K.W."/>
            <person name="Cichocki N."/>
            <person name="Veneault-Fourrey C."/>
            <person name="LaButti K."/>
            <person name="Lindquist E.A."/>
            <person name="Lipzen A."/>
            <person name="Lundell T."/>
            <person name="Morin E."/>
            <person name="Murat C."/>
            <person name="Riley R."/>
            <person name="Ohm R."/>
            <person name="Sun H."/>
            <person name="Tunlid A."/>
            <person name="Henrissat B."/>
            <person name="Grigoriev I.V."/>
            <person name="Hibbett D.S."/>
            <person name="Martin F."/>
        </authorList>
    </citation>
    <scope>NUCLEOTIDE SEQUENCE [LARGE SCALE GENOMIC DNA]</scope>
    <source>
        <strain evidence="2">ATCC 200175</strain>
    </source>
</reference>
<dbReference type="GO" id="GO:0004252">
    <property type="term" value="F:serine-type endopeptidase activity"/>
    <property type="evidence" value="ECO:0007669"/>
    <property type="project" value="InterPro"/>
</dbReference>
<protein>
    <submittedName>
        <fullName evidence="1">Uncharacterized protein</fullName>
    </submittedName>
</protein>
<evidence type="ECO:0000313" key="2">
    <source>
        <dbReference type="Proteomes" id="UP000053647"/>
    </source>
</evidence>
<dbReference type="GO" id="GO:0008240">
    <property type="term" value="F:tripeptidyl-peptidase activity"/>
    <property type="evidence" value="ECO:0007669"/>
    <property type="project" value="TreeGrafter"/>
</dbReference>
<dbReference type="GO" id="GO:0006508">
    <property type="term" value="P:proteolysis"/>
    <property type="evidence" value="ECO:0007669"/>
    <property type="project" value="InterPro"/>
</dbReference>
<keyword evidence="2" id="KW-1185">Reference proteome</keyword>
<proteinExistence type="predicted"/>
<dbReference type="HOGENOM" id="CLU_1928269_0_0_1"/>
<reference evidence="1 2" key="1">
    <citation type="submission" date="2014-06" db="EMBL/GenBank/DDBJ databases">
        <authorList>
            <consortium name="DOE Joint Genome Institute"/>
            <person name="Kuo A."/>
            <person name="Kohler A."/>
            <person name="Nagy L.G."/>
            <person name="Floudas D."/>
            <person name="Copeland A."/>
            <person name="Barry K.W."/>
            <person name="Cichocki N."/>
            <person name="Veneault-Fourrey C."/>
            <person name="LaButti K."/>
            <person name="Lindquist E.A."/>
            <person name="Lipzen A."/>
            <person name="Lundell T."/>
            <person name="Morin E."/>
            <person name="Murat C."/>
            <person name="Sun H."/>
            <person name="Tunlid A."/>
            <person name="Henrissat B."/>
            <person name="Grigoriev I.V."/>
            <person name="Hibbett D.S."/>
            <person name="Martin F."/>
            <person name="Nordberg H.P."/>
            <person name="Cantor M.N."/>
            <person name="Hua S.X."/>
        </authorList>
    </citation>
    <scope>NUCLEOTIDE SEQUENCE [LARGE SCALE GENOMIC DNA]</scope>
    <source>
        <strain evidence="1 2">ATCC 200175</strain>
    </source>
</reference>
<dbReference type="PANTHER" id="PTHR14218:SF15">
    <property type="entry name" value="TRIPEPTIDYL-PEPTIDASE 1"/>
    <property type="match status" value="1"/>
</dbReference>
<dbReference type="InterPro" id="IPR036852">
    <property type="entry name" value="Peptidase_S8/S53_dom_sf"/>
</dbReference>
<evidence type="ECO:0000313" key="1">
    <source>
        <dbReference type="EMBL" id="KIJ13262.1"/>
    </source>
</evidence>
<accession>A0A0C9U0J5</accession>
<dbReference type="InterPro" id="IPR050819">
    <property type="entry name" value="Tripeptidyl-peptidase_I"/>
</dbReference>
<dbReference type="PANTHER" id="PTHR14218">
    <property type="entry name" value="PROTEASE S8 TRIPEPTIDYL PEPTIDASE I CLN2"/>
    <property type="match status" value="1"/>
</dbReference>
<dbReference type="Proteomes" id="UP000053647">
    <property type="component" value="Unassembled WGS sequence"/>
</dbReference>
<name>A0A0C9U0J5_PAXIN</name>
<dbReference type="EMBL" id="KN819353">
    <property type="protein sequence ID" value="KIJ13262.1"/>
    <property type="molecule type" value="Genomic_DNA"/>
</dbReference>